<organism evidence="2 3">
    <name type="scientific">Geobacillus stearothermophilus</name>
    <name type="common">Bacillus stearothermophilus</name>
    <dbReference type="NCBI Taxonomy" id="1422"/>
    <lineage>
        <taxon>Bacteria</taxon>
        <taxon>Bacillati</taxon>
        <taxon>Bacillota</taxon>
        <taxon>Bacilli</taxon>
        <taxon>Bacillales</taxon>
        <taxon>Anoxybacillaceae</taxon>
        <taxon>Geobacillus</taxon>
    </lineage>
</organism>
<dbReference type="PATRIC" id="fig|1422.18.peg.2354"/>
<dbReference type="Proteomes" id="UP000075424">
    <property type="component" value="Unassembled WGS sequence"/>
</dbReference>
<evidence type="ECO:0000313" key="2">
    <source>
        <dbReference type="EMBL" id="KYD28481.1"/>
    </source>
</evidence>
<evidence type="ECO:0000313" key="3">
    <source>
        <dbReference type="Proteomes" id="UP000075424"/>
    </source>
</evidence>
<accession>A0A150MVG8</accession>
<protein>
    <submittedName>
        <fullName evidence="2">Uncharacterized protein</fullName>
    </submittedName>
</protein>
<evidence type="ECO:0000256" key="1">
    <source>
        <dbReference type="SAM" id="MobiDB-lite"/>
    </source>
</evidence>
<dbReference type="AlphaFoldDB" id="A0A150MVG8"/>
<feature type="compositionally biased region" description="Basic and acidic residues" evidence="1">
    <location>
        <begin position="26"/>
        <end position="37"/>
    </location>
</feature>
<sequence>MFPNKRSGVKKEKDIQNEPVPAIMSIEKRTNIGEKRS</sequence>
<feature type="region of interest" description="Disordered" evidence="1">
    <location>
        <begin position="1"/>
        <end position="37"/>
    </location>
</feature>
<proteinExistence type="predicted"/>
<reference evidence="2 3" key="1">
    <citation type="submission" date="2016-01" db="EMBL/GenBank/DDBJ databases">
        <title>Draft Genome Sequences of Seven Thermophilic Sporeformers Isolated from Foods.</title>
        <authorList>
            <person name="Berendsen E.M."/>
            <person name="Wells-Bennik M.H."/>
            <person name="Krawcyk A.O."/>
            <person name="De Jong A."/>
            <person name="Holsappel S."/>
            <person name="Eijlander R.T."/>
            <person name="Kuipers O.P."/>
        </authorList>
    </citation>
    <scope>NUCLEOTIDE SEQUENCE [LARGE SCALE GENOMIC DNA]</scope>
    <source>
        <strain evidence="2 3">B4109</strain>
    </source>
</reference>
<comment type="caution">
    <text evidence="2">The sequence shown here is derived from an EMBL/GenBank/DDBJ whole genome shotgun (WGS) entry which is preliminary data.</text>
</comment>
<dbReference type="EMBL" id="LQYV01000028">
    <property type="protein sequence ID" value="KYD28481.1"/>
    <property type="molecule type" value="Genomic_DNA"/>
</dbReference>
<gene>
    <name evidence="2" type="ORF">B4109_3055</name>
</gene>
<name>A0A150MVG8_GEOSE</name>